<gene>
    <name evidence="1" type="ORF">At1D1609_02780</name>
</gene>
<dbReference type="EMBL" id="CP026924">
    <property type="protein sequence ID" value="AVH40334.1"/>
    <property type="molecule type" value="Genomic_DNA"/>
</dbReference>
<evidence type="ECO:0000313" key="1">
    <source>
        <dbReference type="EMBL" id="AVH40334.1"/>
    </source>
</evidence>
<dbReference type="AlphaFoldDB" id="A0A2L2L7L1"/>
<protein>
    <submittedName>
        <fullName evidence="1">Uncharacterized protein</fullName>
    </submittedName>
</protein>
<organism evidence="1 2">
    <name type="scientific">Agrobacterium tumefaciens</name>
    <dbReference type="NCBI Taxonomy" id="358"/>
    <lineage>
        <taxon>Bacteria</taxon>
        <taxon>Pseudomonadati</taxon>
        <taxon>Pseudomonadota</taxon>
        <taxon>Alphaproteobacteria</taxon>
        <taxon>Hyphomicrobiales</taxon>
        <taxon>Rhizobiaceae</taxon>
        <taxon>Rhizobium/Agrobacterium group</taxon>
        <taxon>Agrobacterium</taxon>
        <taxon>Agrobacterium tumefaciens complex</taxon>
    </lineage>
</organism>
<dbReference type="RefSeq" id="WP_104679229.1">
    <property type="nucleotide sequence ID" value="NZ_CP026924.1"/>
</dbReference>
<dbReference type="Proteomes" id="UP000237717">
    <property type="component" value="Chromosome I"/>
</dbReference>
<proteinExistence type="predicted"/>
<sequence length="166" mass="18679">MLVARAQLNFVRDLVARFQRDDSMMRPVADYQSQYVAIIALLRSVGHVFEKVDCADTDRRAWSKAQWPTWKRDTIFGDFIEPTRNALLKEFQGGLQLRSEAFGPIAVVADPSVPDGVSHVAGFDAREVRDFMGRPVLPRLHAAMAFWDRCLKEAEAAFGETSAPSH</sequence>
<accession>A0A2L2L7L1</accession>
<evidence type="ECO:0000313" key="2">
    <source>
        <dbReference type="Proteomes" id="UP000237717"/>
    </source>
</evidence>
<name>A0A2L2L7L1_AGRTU</name>
<reference evidence="1 2" key="1">
    <citation type="submission" date="2018-02" db="EMBL/GenBank/DDBJ databases">
        <title>Complete genome sequence of Agrobacterium tumefaciens 1D1609.</title>
        <authorList>
            <person name="Cho S.-T."/>
            <person name="Haryono M."/>
            <person name="Chang H.-H."/>
            <person name="Santos M.N."/>
            <person name="Lai E.-M."/>
            <person name="Kuo C.-H."/>
        </authorList>
    </citation>
    <scope>NUCLEOTIDE SEQUENCE [LARGE SCALE GENOMIC DNA]</scope>
    <source>
        <strain evidence="1 2">1D1609</strain>
    </source>
</reference>